<comment type="caution">
    <text evidence="2">The sequence shown here is derived from an EMBL/GenBank/DDBJ whole genome shotgun (WGS) entry which is preliminary data.</text>
</comment>
<name>A0A0F9NTP9_9ZZZZ</name>
<dbReference type="AlphaFoldDB" id="A0A0F9NTP9"/>
<feature type="transmembrane region" description="Helical" evidence="1">
    <location>
        <begin position="42"/>
        <end position="64"/>
    </location>
</feature>
<keyword evidence="1" id="KW-0472">Membrane</keyword>
<protein>
    <submittedName>
        <fullName evidence="2">Uncharacterized protein</fullName>
    </submittedName>
</protein>
<evidence type="ECO:0000313" key="2">
    <source>
        <dbReference type="EMBL" id="KKM92235.1"/>
    </source>
</evidence>
<proteinExistence type="predicted"/>
<evidence type="ECO:0000256" key="1">
    <source>
        <dbReference type="SAM" id="Phobius"/>
    </source>
</evidence>
<keyword evidence="1" id="KW-0812">Transmembrane</keyword>
<feature type="transmembrane region" description="Helical" evidence="1">
    <location>
        <begin position="84"/>
        <end position="103"/>
    </location>
</feature>
<reference evidence="2" key="1">
    <citation type="journal article" date="2015" name="Nature">
        <title>Complex archaea that bridge the gap between prokaryotes and eukaryotes.</title>
        <authorList>
            <person name="Spang A."/>
            <person name="Saw J.H."/>
            <person name="Jorgensen S.L."/>
            <person name="Zaremba-Niedzwiedzka K."/>
            <person name="Martijn J."/>
            <person name="Lind A.E."/>
            <person name="van Eijk R."/>
            <person name="Schleper C."/>
            <person name="Guy L."/>
            <person name="Ettema T.J."/>
        </authorList>
    </citation>
    <scope>NUCLEOTIDE SEQUENCE</scope>
</reference>
<gene>
    <name evidence="2" type="ORF">LCGC14_1220510</name>
</gene>
<sequence>MSADINVRPKSLSSSLMMVINLYRNKPGVFNKAQAQIAYPMVAAAAIVESVVASIFTILSTLSLPFTKNNFNYCTTWLKSSTFTIMWSLADFLINPFCFVVVADEKSAKSIARAGDLMWLPFDAIV</sequence>
<accession>A0A0F9NTP9</accession>
<organism evidence="2">
    <name type="scientific">marine sediment metagenome</name>
    <dbReference type="NCBI Taxonomy" id="412755"/>
    <lineage>
        <taxon>unclassified sequences</taxon>
        <taxon>metagenomes</taxon>
        <taxon>ecological metagenomes</taxon>
    </lineage>
</organism>
<keyword evidence="1" id="KW-1133">Transmembrane helix</keyword>
<dbReference type="EMBL" id="LAZR01006420">
    <property type="protein sequence ID" value="KKM92235.1"/>
    <property type="molecule type" value="Genomic_DNA"/>
</dbReference>